<reference evidence="1 2" key="1">
    <citation type="submission" date="2021-03" db="EMBL/GenBank/DDBJ databases">
        <authorList>
            <person name="Stanton E."/>
        </authorList>
    </citation>
    <scope>NUCLEOTIDE SEQUENCE [LARGE SCALE GENOMIC DNA]</scope>
    <source>
        <strain evidence="1 2">2020EL-00037</strain>
    </source>
</reference>
<evidence type="ECO:0000313" key="2">
    <source>
        <dbReference type="Proteomes" id="UP000673434"/>
    </source>
</evidence>
<comment type="caution">
    <text evidence="1">The sequence shown here is derived from an EMBL/GenBank/DDBJ whole genome shotgun (WGS) entry which is preliminary data.</text>
</comment>
<organism evidence="1 2">
    <name type="scientific">Klebsiella oxytoca</name>
    <dbReference type="NCBI Taxonomy" id="571"/>
    <lineage>
        <taxon>Bacteria</taxon>
        <taxon>Pseudomonadati</taxon>
        <taxon>Pseudomonadota</taxon>
        <taxon>Gammaproteobacteria</taxon>
        <taxon>Enterobacterales</taxon>
        <taxon>Enterobacteriaceae</taxon>
        <taxon>Klebsiella/Raoultella group</taxon>
        <taxon>Klebsiella</taxon>
    </lineage>
</organism>
<dbReference type="RefSeq" id="WP_210846379.1">
    <property type="nucleotide sequence ID" value="NZ_JAGKON010000015.1"/>
</dbReference>
<dbReference type="EMBL" id="JAGKON010000015">
    <property type="protein sequence ID" value="MBQ0601240.1"/>
    <property type="molecule type" value="Genomic_DNA"/>
</dbReference>
<proteinExistence type="predicted"/>
<dbReference type="Proteomes" id="UP000673434">
    <property type="component" value="Unassembled WGS sequence"/>
</dbReference>
<keyword evidence="2" id="KW-1185">Reference proteome</keyword>
<protein>
    <submittedName>
        <fullName evidence="1">Uncharacterized protein</fullName>
    </submittedName>
</protein>
<dbReference type="AlphaFoldDB" id="A0AAP2FK20"/>
<sequence>MSNAFKFSMTKQQLKEITETDHVQCGEAAAMAGALLCIFEQKPVAWRYRTNVKNVTDNWMFTDEKWRTKESITFESEPLYTLSLTVSD</sequence>
<gene>
    <name evidence="1" type="ORF">J7S78_15695</name>
</gene>
<evidence type="ECO:0000313" key="1">
    <source>
        <dbReference type="EMBL" id="MBQ0601240.1"/>
    </source>
</evidence>
<accession>A0AAP2FK20</accession>
<name>A0AAP2FK20_KLEOX</name>